<feature type="domain" description="Glycosyltransferase 2-like" evidence="2">
    <location>
        <begin position="154"/>
        <end position="205"/>
    </location>
</feature>
<evidence type="ECO:0000313" key="3">
    <source>
        <dbReference type="EMBL" id="MBL7262304.1"/>
    </source>
</evidence>
<feature type="domain" description="Glycosyltransferase 2-like" evidence="1">
    <location>
        <begin position="13"/>
        <end position="115"/>
    </location>
</feature>
<dbReference type="InterPro" id="IPR050834">
    <property type="entry name" value="Glycosyltransf_2"/>
</dbReference>
<dbReference type="PANTHER" id="PTHR43685">
    <property type="entry name" value="GLYCOSYLTRANSFERASE"/>
    <property type="match status" value="1"/>
</dbReference>
<dbReference type="Pfam" id="PF13632">
    <property type="entry name" value="Glyco_trans_2_3"/>
    <property type="match status" value="1"/>
</dbReference>
<comment type="caution">
    <text evidence="3">The sequence shown here is derived from an EMBL/GenBank/DDBJ whole genome shotgun (WGS) entry which is preliminary data.</text>
</comment>
<name>A0ABS1W6D8_9ACTN</name>
<dbReference type="SUPFAM" id="SSF53448">
    <property type="entry name" value="Nucleotide-diphospho-sugar transferases"/>
    <property type="match status" value="1"/>
</dbReference>
<evidence type="ECO:0000313" key="4">
    <source>
        <dbReference type="Proteomes" id="UP000598996"/>
    </source>
</evidence>
<reference evidence="3 4" key="1">
    <citation type="submission" date="2021-01" db="EMBL/GenBank/DDBJ databases">
        <title>Actinoplanes sp. nov. LDG1-01 isolated from lichen.</title>
        <authorList>
            <person name="Saeng-In P."/>
            <person name="Phongsopitanun W."/>
            <person name="Kanchanasin P."/>
            <person name="Yuki M."/>
            <person name="Kudo T."/>
            <person name="Ohkuma M."/>
            <person name="Tanasupawat S."/>
        </authorList>
    </citation>
    <scope>NUCLEOTIDE SEQUENCE [LARGE SCALE GENOMIC DNA]</scope>
    <source>
        <strain evidence="3 4">LDG1-01</strain>
    </source>
</reference>
<dbReference type="Pfam" id="PF00535">
    <property type="entry name" value="Glycos_transf_2"/>
    <property type="match status" value="1"/>
</dbReference>
<protein>
    <submittedName>
        <fullName evidence="3">Glycosyltransferase family 2 protein</fullName>
    </submittedName>
</protein>
<dbReference type="Proteomes" id="UP000598996">
    <property type="component" value="Unassembled WGS sequence"/>
</dbReference>
<dbReference type="PANTHER" id="PTHR43685:SF2">
    <property type="entry name" value="GLYCOSYLTRANSFERASE 2-LIKE DOMAIN-CONTAINING PROTEIN"/>
    <property type="match status" value="1"/>
</dbReference>
<dbReference type="Gene3D" id="3.90.550.10">
    <property type="entry name" value="Spore Coat Polysaccharide Biosynthesis Protein SpsA, Chain A"/>
    <property type="match status" value="1"/>
</dbReference>
<sequence length="303" mass="34337">MSAGTQAHPRVAVVIPCYNDGRFLFETIESVRDQEACEIVVVDDGSTDPPTLDVLARLREAGVQVVTQPNQGLSAARMTGVRHTSARYVHPLDSDDRLAPGALQRLADALDARPEADLAWGDYTCFGAFDCRVPGAPSLDPWRITYIDEIVGTTMVRRSALTAVGGWDMGSGFEDWDLWMKLAEVGAQGVYVPEVNLFYRQHETPRMYRESLGRFDALRARLRSRRHRLFAERRSNWRRSPSSWGVKAMFPVVGIVPGLPERRRQQCYALIRDIFEPHMSSEVFWGPRARFRRWRRRAATASS</sequence>
<keyword evidence="4" id="KW-1185">Reference proteome</keyword>
<proteinExistence type="predicted"/>
<dbReference type="CDD" id="cd00761">
    <property type="entry name" value="Glyco_tranf_GTA_type"/>
    <property type="match status" value="1"/>
</dbReference>
<dbReference type="EMBL" id="JAENHO010000031">
    <property type="protein sequence ID" value="MBL7262304.1"/>
    <property type="molecule type" value="Genomic_DNA"/>
</dbReference>
<dbReference type="InterPro" id="IPR029044">
    <property type="entry name" value="Nucleotide-diphossugar_trans"/>
</dbReference>
<gene>
    <name evidence="3" type="ORF">JKJ07_49350</name>
</gene>
<evidence type="ECO:0000259" key="2">
    <source>
        <dbReference type="Pfam" id="PF13632"/>
    </source>
</evidence>
<accession>A0ABS1W6D8</accession>
<dbReference type="InterPro" id="IPR001173">
    <property type="entry name" value="Glyco_trans_2-like"/>
</dbReference>
<dbReference type="RefSeq" id="WP_203078849.1">
    <property type="nucleotide sequence ID" value="NZ_JAENHO010000031.1"/>
</dbReference>
<organism evidence="3 4">
    <name type="scientific">Paractinoplanes lichenicola</name>
    <dbReference type="NCBI Taxonomy" id="2802976"/>
    <lineage>
        <taxon>Bacteria</taxon>
        <taxon>Bacillati</taxon>
        <taxon>Actinomycetota</taxon>
        <taxon>Actinomycetes</taxon>
        <taxon>Micromonosporales</taxon>
        <taxon>Micromonosporaceae</taxon>
        <taxon>Paractinoplanes</taxon>
    </lineage>
</organism>
<evidence type="ECO:0000259" key="1">
    <source>
        <dbReference type="Pfam" id="PF00535"/>
    </source>
</evidence>